<protein>
    <recommendedName>
        <fullName evidence="5">Segregation and condensation protein B</fullName>
    </recommendedName>
</protein>
<dbReference type="Pfam" id="PF04079">
    <property type="entry name" value="SMC_ScpB"/>
    <property type="match status" value="1"/>
</dbReference>
<evidence type="ECO:0000256" key="4">
    <source>
        <dbReference type="ARBA" id="ARBA00023306"/>
    </source>
</evidence>
<dbReference type="GO" id="GO:0051304">
    <property type="term" value="P:chromosome separation"/>
    <property type="evidence" value="ECO:0007669"/>
    <property type="project" value="InterPro"/>
</dbReference>
<comment type="caution">
    <text evidence="6">The sequence shown here is derived from an EMBL/GenBank/DDBJ whole genome shotgun (WGS) entry which is preliminary data.</text>
</comment>
<evidence type="ECO:0000313" key="6">
    <source>
        <dbReference type="EMBL" id="RUL55079.1"/>
    </source>
</evidence>
<dbReference type="AlphaFoldDB" id="A0A432LF85"/>
<sequence length="195" mass="21849">MNLNKLMSKIEALLFVVGDDGLTINQLSKILEVETMEIEAALSELETNYNDNEERGITLKTLAGTYQITTKPEMAETIKKLVENPNSHVLSTASLEVLAIIAYKQPITRVEIEDLRGVKSERPIQTLISRALIQEVGRADGTGRAILYGTTKEFLNYFGLENIKELPPLPEGELLDDNEETDLFMTKFQEAFNAE</sequence>
<dbReference type="Proteomes" id="UP000287910">
    <property type="component" value="Unassembled WGS sequence"/>
</dbReference>
<evidence type="ECO:0000256" key="1">
    <source>
        <dbReference type="ARBA" id="ARBA00022490"/>
    </source>
</evidence>
<dbReference type="EMBL" id="RYYR01000005">
    <property type="protein sequence ID" value="RUL55079.1"/>
    <property type="molecule type" value="Genomic_DNA"/>
</dbReference>
<dbReference type="PANTHER" id="PTHR34298">
    <property type="entry name" value="SEGREGATION AND CONDENSATION PROTEIN B"/>
    <property type="match status" value="1"/>
</dbReference>
<evidence type="ECO:0000256" key="3">
    <source>
        <dbReference type="ARBA" id="ARBA00022829"/>
    </source>
</evidence>
<keyword evidence="4 5" id="KW-0131">Cell cycle</keyword>
<dbReference type="NCBIfam" id="TIGR00281">
    <property type="entry name" value="SMC-Scp complex subunit ScpB"/>
    <property type="match status" value="1"/>
</dbReference>
<accession>A0A432LF85</accession>
<comment type="similarity">
    <text evidence="5">Belongs to the ScpB family.</text>
</comment>
<dbReference type="PIRSF" id="PIRSF019345">
    <property type="entry name" value="ScpB"/>
    <property type="match status" value="1"/>
</dbReference>
<dbReference type="GO" id="GO:0005737">
    <property type="term" value="C:cytoplasm"/>
    <property type="evidence" value="ECO:0007669"/>
    <property type="project" value="UniProtKB-SubCell"/>
</dbReference>
<name>A0A432LF85_9BACI</name>
<dbReference type="GO" id="GO:0006260">
    <property type="term" value="P:DNA replication"/>
    <property type="evidence" value="ECO:0007669"/>
    <property type="project" value="UniProtKB-UniRule"/>
</dbReference>
<organism evidence="6 7">
    <name type="scientific">Lysinibacillus antri</name>
    <dbReference type="NCBI Taxonomy" id="2498145"/>
    <lineage>
        <taxon>Bacteria</taxon>
        <taxon>Bacillati</taxon>
        <taxon>Bacillota</taxon>
        <taxon>Bacilli</taxon>
        <taxon>Bacillales</taxon>
        <taxon>Bacillaceae</taxon>
        <taxon>Lysinibacillus</taxon>
    </lineage>
</organism>
<dbReference type="GO" id="GO:0051301">
    <property type="term" value="P:cell division"/>
    <property type="evidence" value="ECO:0007669"/>
    <property type="project" value="UniProtKB-KW"/>
</dbReference>
<comment type="subcellular location">
    <subcellularLocation>
        <location evidence="5">Cytoplasm</location>
    </subcellularLocation>
    <text evidence="5">Associated with two foci at the outer edges of the nucleoid region in young cells, and at four foci within both cell halves in older cells.</text>
</comment>
<keyword evidence="2 5" id="KW-0132">Cell division</keyword>
<dbReference type="Gene3D" id="1.10.10.10">
    <property type="entry name" value="Winged helix-like DNA-binding domain superfamily/Winged helix DNA-binding domain"/>
    <property type="match status" value="2"/>
</dbReference>
<comment type="subunit">
    <text evidence="5">Homodimer. Homodimerization may be required to stabilize the binding of ScpA to the Smc head domains. Component of a cohesin-like complex composed of ScpA, ScpB and the Smc homodimer, in which ScpA and ScpB bind to the head domain of Smc. The presence of the three proteins is required for the association of the complex with DNA.</text>
</comment>
<dbReference type="SUPFAM" id="SSF46785">
    <property type="entry name" value="Winged helix' DNA-binding domain"/>
    <property type="match status" value="2"/>
</dbReference>
<proteinExistence type="inferred from homology"/>
<dbReference type="InterPro" id="IPR005234">
    <property type="entry name" value="ScpB_csome_segregation"/>
</dbReference>
<gene>
    <name evidence="5 6" type="primary">scpB</name>
    <name evidence="6" type="ORF">EK386_04965</name>
</gene>
<dbReference type="InterPro" id="IPR036390">
    <property type="entry name" value="WH_DNA-bd_sf"/>
</dbReference>
<dbReference type="HAMAP" id="MF_01804">
    <property type="entry name" value="ScpB"/>
    <property type="match status" value="1"/>
</dbReference>
<keyword evidence="3 5" id="KW-0159">Chromosome partition</keyword>
<keyword evidence="7" id="KW-1185">Reference proteome</keyword>
<reference evidence="6 7" key="1">
    <citation type="submission" date="2018-12" db="EMBL/GenBank/DDBJ databases">
        <title>Lysinibacillus antri sp. nov., isolated from a cave soil.</title>
        <authorList>
            <person name="Narsing Rao M.P."/>
            <person name="Zhang H."/>
            <person name="Dong Z.-Y."/>
            <person name="Niu X.-K."/>
            <person name="Zhang K."/>
            <person name="Fang B.-Z."/>
            <person name="Kang Y.-Q."/>
            <person name="Xiao M."/>
            <person name="Li W.-J."/>
        </authorList>
    </citation>
    <scope>NUCLEOTIDE SEQUENCE [LARGE SCALE GENOMIC DNA]</scope>
    <source>
        <strain evidence="6 7">SYSU K30002</strain>
    </source>
</reference>
<dbReference type="RefSeq" id="WP_126657929.1">
    <property type="nucleotide sequence ID" value="NZ_RYYR01000005.1"/>
</dbReference>
<dbReference type="PANTHER" id="PTHR34298:SF2">
    <property type="entry name" value="SEGREGATION AND CONDENSATION PROTEIN B"/>
    <property type="match status" value="1"/>
</dbReference>
<evidence type="ECO:0000256" key="5">
    <source>
        <dbReference type="HAMAP-Rule" id="MF_01804"/>
    </source>
</evidence>
<evidence type="ECO:0000313" key="7">
    <source>
        <dbReference type="Proteomes" id="UP000287910"/>
    </source>
</evidence>
<keyword evidence="1 5" id="KW-0963">Cytoplasm</keyword>
<evidence type="ECO:0000256" key="2">
    <source>
        <dbReference type="ARBA" id="ARBA00022618"/>
    </source>
</evidence>
<dbReference type="InterPro" id="IPR036388">
    <property type="entry name" value="WH-like_DNA-bd_sf"/>
</dbReference>
<comment type="function">
    <text evidence="5">Participates in chromosomal partition during cell division. May act via the formation of a condensin-like complex containing Smc and ScpA that pull DNA away from mid-cell into both cell halves.</text>
</comment>